<reference evidence="7 8" key="1">
    <citation type="submission" date="2018-03" db="EMBL/GenBank/DDBJ databases">
        <title>Genome sequencing of Phreatobacter sp.</title>
        <authorList>
            <person name="Kim S.-J."/>
            <person name="Heo J."/>
            <person name="Kwon S.-W."/>
        </authorList>
    </citation>
    <scope>NUCLEOTIDE SEQUENCE [LARGE SCALE GENOMIC DNA]</scope>
    <source>
        <strain evidence="7 8">S-12</strain>
    </source>
</reference>
<dbReference type="PROSITE" id="PS50977">
    <property type="entry name" value="HTH_TETR_2"/>
    <property type="match status" value="1"/>
</dbReference>
<keyword evidence="1" id="KW-0805">Transcription regulation</keyword>
<evidence type="ECO:0000256" key="5">
    <source>
        <dbReference type="SAM" id="MobiDB-lite"/>
    </source>
</evidence>
<evidence type="ECO:0000259" key="6">
    <source>
        <dbReference type="PROSITE" id="PS50977"/>
    </source>
</evidence>
<dbReference type="OrthoDB" id="9803547at2"/>
<dbReference type="Proteomes" id="UP000237889">
    <property type="component" value="Chromosome"/>
</dbReference>
<sequence length="211" mass="23228">MSNLHPAGPLPAPKTQRGERTRQKILDAAEREIGARGFSDASIATITAEAAVAQGTFYLYFRSKEEVLRELVLRMGRRLRHHLTLATAGAGDRMQAERLGIRAFLQFVRDNPNLYRVVAESQFVDPAIHRAYYEEFAAGYRVGLEEAESRGEIAPGHAEVRAWALMGVTDMVGRRYAIYDRDGPLDAAAEAAYDFVAHGIGPRAAGRGAKT</sequence>
<protein>
    <submittedName>
        <fullName evidence="7">TetR family transcriptional regulator</fullName>
    </submittedName>
</protein>
<dbReference type="RefSeq" id="WP_106749608.1">
    <property type="nucleotide sequence ID" value="NZ_CP027668.1"/>
</dbReference>
<evidence type="ECO:0000256" key="3">
    <source>
        <dbReference type="ARBA" id="ARBA00023163"/>
    </source>
</evidence>
<gene>
    <name evidence="7" type="ORF">C6569_15050</name>
</gene>
<dbReference type="PANTHER" id="PTHR30055">
    <property type="entry name" value="HTH-TYPE TRANSCRIPTIONAL REGULATOR RUTR"/>
    <property type="match status" value="1"/>
</dbReference>
<dbReference type="Pfam" id="PF00440">
    <property type="entry name" value="TetR_N"/>
    <property type="match status" value="1"/>
</dbReference>
<feature type="region of interest" description="Disordered" evidence="5">
    <location>
        <begin position="1"/>
        <end position="21"/>
    </location>
</feature>
<dbReference type="InterPro" id="IPR023772">
    <property type="entry name" value="DNA-bd_HTH_TetR-type_CS"/>
</dbReference>
<evidence type="ECO:0000256" key="2">
    <source>
        <dbReference type="ARBA" id="ARBA00023125"/>
    </source>
</evidence>
<evidence type="ECO:0000256" key="4">
    <source>
        <dbReference type="PROSITE-ProRule" id="PRU00335"/>
    </source>
</evidence>
<dbReference type="KEGG" id="phr:C6569_15050"/>
<feature type="DNA-binding region" description="H-T-H motif" evidence="4">
    <location>
        <begin position="42"/>
        <end position="61"/>
    </location>
</feature>
<dbReference type="InterPro" id="IPR009057">
    <property type="entry name" value="Homeodomain-like_sf"/>
</dbReference>
<organism evidence="7 8">
    <name type="scientific">Phreatobacter cathodiphilus</name>
    <dbReference type="NCBI Taxonomy" id="1868589"/>
    <lineage>
        <taxon>Bacteria</taxon>
        <taxon>Pseudomonadati</taxon>
        <taxon>Pseudomonadota</taxon>
        <taxon>Alphaproteobacteria</taxon>
        <taxon>Hyphomicrobiales</taxon>
        <taxon>Phreatobacteraceae</taxon>
        <taxon>Phreatobacter</taxon>
    </lineage>
</organism>
<dbReference type="InterPro" id="IPR036271">
    <property type="entry name" value="Tet_transcr_reg_TetR-rel_C_sf"/>
</dbReference>
<dbReference type="InterPro" id="IPR001647">
    <property type="entry name" value="HTH_TetR"/>
</dbReference>
<dbReference type="PRINTS" id="PR00455">
    <property type="entry name" value="HTHTETR"/>
</dbReference>
<dbReference type="AlphaFoldDB" id="A0A2S0NDZ2"/>
<proteinExistence type="predicted"/>
<dbReference type="SUPFAM" id="SSF46689">
    <property type="entry name" value="Homeodomain-like"/>
    <property type="match status" value="1"/>
</dbReference>
<dbReference type="SUPFAM" id="SSF48498">
    <property type="entry name" value="Tetracyclin repressor-like, C-terminal domain"/>
    <property type="match status" value="1"/>
</dbReference>
<dbReference type="GO" id="GO:0003700">
    <property type="term" value="F:DNA-binding transcription factor activity"/>
    <property type="evidence" value="ECO:0007669"/>
    <property type="project" value="TreeGrafter"/>
</dbReference>
<dbReference type="InterPro" id="IPR050109">
    <property type="entry name" value="HTH-type_TetR-like_transc_reg"/>
</dbReference>
<name>A0A2S0NDZ2_9HYPH</name>
<evidence type="ECO:0000313" key="7">
    <source>
        <dbReference type="EMBL" id="AVO46267.1"/>
    </source>
</evidence>
<evidence type="ECO:0000256" key="1">
    <source>
        <dbReference type="ARBA" id="ARBA00023015"/>
    </source>
</evidence>
<accession>A0A2S0NDZ2</accession>
<keyword evidence="3" id="KW-0804">Transcription</keyword>
<dbReference type="EMBL" id="CP027668">
    <property type="protein sequence ID" value="AVO46267.1"/>
    <property type="molecule type" value="Genomic_DNA"/>
</dbReference>
<dbReference type="PANTHER" id="PTHR30055:SF234">
    <property type="entry name" value="HTH-TYPE TRANSCRIPTIONAL REGULATOR BETI"/>
    <property type="match status" value="1"/>
</dbReference>
<dbReference type="GO" id="GO:0000976">
    <property type="term" value="F:transcription cis-regulatory region binding"/>
    <property type="evidence" value="ECO:0007669"/>
    <property type="project" value="TreeGrafter"/>
</dbReference>
<dbReference type="PROSITE" id="PS01081">
    <property type="entry name" value="HTH_TETR_1"/>
    <property type="match status" value="1"/>
</dbReference>
<dbReference type="Gene3D" id="1.10.357.10">
    <property type="entry name" value="Tetracycline Repressor, domain 2"/>
    <property type="match status" value="1"/>
</dbReference>
<keyword evidence="2 4" id="KW-0238">DNA-binding</keyword>
<dbReference type="Gene3D" id="1.10.10.60">
    <property type="entry name" value="Homeodomain-like"/>
    <property type="match status" value="1"/>
</dbReference>
<evidence type="ECO:0000313" key="8">
    <source>
        <dbReference type="Proteomes" id="UP000237889"/>
    </source>
</evidence>
<keyword evidence="8" id="KW-1185">Reference proteome</keyword>
<feature type="domain" description="HTH tetR-type" evidence="6">
    <location>
        <begin position="19"/>
        <end position="79"/>
    </location>
</feature>